<keyword evidence="2" id="KW-1185">Reference proteome</keyword>
<evidence type="ECO:0008006" key="3">
    <source>
        <dbReference type="Google" id="ProtNLM"/>
    </source>
</evidence>
<evidence type="ECO:0000313" key="1">
    <source>
        <dbReference type="EMBL" id="TDW69348.1"/>
    </source>
</evidence>
<dbReference type="EMBL" id="SODP01000002">
    <property type="protein sequence ID" value="TDW69348.1"/>
    <property type="molecule type" value="Genomic_DNA"/>
</dbReference>
<protein>
    <recommendedName>
        <fullName evidence="3">STAS domain-containing protein</fullName>
    </recommendedName>
</protein>
<reference evidence="1 2" key="1">
    <citation type="submission" date="2019-03" db="EMBL/GenBank/DDBJ databases">
        <title>Genomic Encyclopedia of Type Strains, Phase III (KMG-III): the genomes of soil and plant-associated and newly described type strains.</title>
        <authorList>
            <person name="Whitman W."/>
        </authorList>
    </citation>
    <scope>NUCLEOTIDE SEQUENCE [LARGE SCALE GENOMIC DNA]</scope>
    <source>
        <strain evidence="1 2">VKM Ac-2573</strain>
    </source>
</reference>
<evidence type="ECO:0000313" key="2">
    <source>
        <dbReference type="Proteomes" id="UP000295146"/>
    </source>
</evidence>
<name>A0A4R8C0W3_9ACTN</name>
<sequence>MGTGSFDSSDSERVVCCCLTEVENMTMVGGSAQERPTAPVAEVRLESGAGLVRIVIEGSFSEAASAMARELLLDACERATAGVVLAVDATVAAADHDELRHLVDVAQRRCWAASCRLEVTAADPDVCEVLAAAGIWPANPRAEGNEGP</sequence>
<dbReference type="Proteomes" id="UP000295146">
    <property type="component" value="Unassembled WGS sequence"/>
</dbReference>
<gene>
    <name evidence="1" type="ORF">EV653_3372</name>
</gene>
<dbReference type="RefSeq" id="WP_134104417.1">
    <property type="nucleotide sequence ID" value="NZ_SODP01000002.1"/>
</dbReference>
<dbReference type="OrthoDB" id="3828613at2"/>
<organism evidence="1 2">
    <name type="scientific">Kribbella pratensis</name>
    <dbReference type="NCBI Taxonomy" id="2512112"/>
    <lineage>
        <taxon>Bacteria</taxon>
        <taxon>Bacillati</taxon>
        <taxon>Actinomycetota</taxon>
        <taxon>Actinomycetes</taxon>
        <taxon>Propionibacteriales</taxon>
        <taxon>Kribbellaceae</taxon>
        <taxon>Kribbella</taxon>
    </lineage>
</organism>
<dbReference type="AlphaFoldDB" id="A0A4R8C0W3"/>
<proteinExistence type="predicted"/>
<accession>A0A4R8C0W3</accession>
<comment type="caution">
    <text evidence="1">The sequence shown here is derived from an EMBL/GenBank/DDBJ whole genome shotgun (WGS) entry which is preliminary data.</text>
</comment>